<feature type="transmembrane region" description="Helical" evidence="12">
    <location>
        <begin position="740"/>
        <end position="759"/>
    </location>
</feature>
<reference evidence="14" key="2">
    <citation type="submission" date="2025-08" db="UniProtKB">
        <authorList>
            <consortium name="RefSeq"/>
        </authorList>
    </citation>
    <scope>IDENTIFICATION</scope>
    <source>
        <tissue evidence="14">Leaf</tissue>
    </source>
</reference>
<dbReference type="InterPro" id="IPR005150">
    <property type="entry name" value="Cellulose_synth"/>
</dbReference>
<feature type="binding site" evidence="9">
    <location>
        <position position="130"/>
    </location>
    <ligand>
        <name>UDP-alpha-D-glucose</name>
        <dbReference type="ChEBI" id="CHEBI:58885"/>
    </ligand>
</feature>
<feature type="binding site" evidence="9">
    <location>
        <position position="129"/>
    </location>
    <ligand>
        <name>UDP-alpha-D-glucose</name>
        <dbReference type="ChEBI" id="CHEBI:58885"/>
    </ligand>
</feature>
<accession>A0A6P5GRM2</accession>
<dbReference type="SUPFAM" id="SSF53448">
    <property type="entry name" value="Nucleotide-diphospho-sugar transferases"/>
    <property type="match status" value="1"/>
</dbReference>
<evidence type="ECO:0000256" key="9">
    <source>
        <dbReference type="PIRSR" id="PIRSR605150-2"/>
    </source>
</evidence>
<reference evidence="13" key="1">
    <citation type="journal article" date="2015" name="Nat. Genet.">
        <title>The pineapple genome and the evolution of CAM photosynthesis.</title>
        <authorList>
            <person name="Ming R."/>
            <person name="VanBuren R."/>
            <person name="Wai C.M."/>
            <person name="Tang H."/>
            <person name="Schatz M.C."/>
            <person name="Bowers J.E."/>
            <person name="Lyons E."/>
            <person name="Wang M.L."/>
            <person name="Chen J."/>
            <person name="Biggers E."/>
            <person name="Zhang J."/>
            <person name="Huang L."/>
            <person name="Zhang L."/>
            <person name="Miao W."/>
            <person name="Zhang J."/>
            <person name="Ye Z."/>
            <person name="Miao C."/>
            <person name="Lin Z."/>
            <person name="Wang H."/>
            <person name="Zhou H."/>
            <person name="Yim W.C."/>
            <person name="Priest H.D."/>
            <person name="Zheng C."/>
            <person name="Woodhouse M."/>
            <person name="Edger P.P."/>
            <person name="Guyot R."/>
            <person name="Guo H.B."/>
            <person name="Guo H."/>
            <person name="Zheng G."/>
            <person name="Singh R."/>
            <person name="Sharma A."/>
            <person name="Min X."/>
            <person name="Zheng Y."/>
            <person name="Lee H."/>
            <person name="Gurtowski J."/>
            <person name="Sedlazeck F.J."/>
            <person name="Harkess A."/>
            <person name="McKain M.R."/>
            <person name="Liao Z."/>
            <person name="Fang J."/>
            <person name="Liu J."/>
            <person name="Zhang X."/>
            <person name="Zhang Q."/>
            <person name="Hu W."/>
            <person name="Qin Y."/>
            <person name="Wang K."/>
            <person name="Chen L.Y."/>
            <person name="Shirley N."/>
            <person name="Lin Y.R."/>
            <person name="Liu L.Y."/>
            <person name="Hernandez A.G."/>
            <person name="Wright C.L."/>
            <person name="Bulone V."/>
            <person name="Tuskan G.A."/>
            <person name="Heath K."/>
            <person name="Zee F."/>
            <person name="Moore P.H."/>
            <person name="Sunkar R."/>
            <person name="Leebens-Mack J.H."/>
            <person name="Mockler T."/>
            <person name="Bennetzen J.L."/>
            <person name="Freeling M."/>
            <person name="Sankoff D."/>
            <person name="Paterson A.H."/>
            <person name="Zhu X."/>
            <person name="Yang X."/>
            <person name="Smith J.A."/>
            <person name="Cushman J.C."/>
            <person name="Paull R.E."/>
            <person name="Yu Q."/>
        </authorList>
    </citation>
    <scope>NUCLEOTIDE SEQUENCE [LARGE SCALE GENOMIC DNA]</scope>
    <source>
        <strain evidence="13">cv. F153</strain>
    </source>
</reference>
<keyword evidence="7" id="KW-0961">Cell wall biogenesis/degradation</keyword>
<feature type="transmembrane region" description="Helical" evidence="12">
    <location>
        <begin position="68"/>
        <end position="91"/>
    </location>
</feature>
<feature type="transmembrane region" description="Helical" evidence="12">
    <location>
        <begin position="707"/>
        <end position="728"/>
    </location>
</feature>
<comment type="subcellular location">
    <subcellularLocation>
        <location evidence="1">Endomembrane system</location>
        <topology evidence="1">Multi-pass membrane protein</topology>
    </subcellularLocation>
</comment>
<keyword evidence="5 12" id="KW-1133">Transmembrane helix</keyword>
<evidence type="ECO:0000256" key="4">
    <source>
        <dbReference type="ARBA" id="ARBA00022692"/>
    </source>
</evidence>
<evidence type="ECO:0000313" key="14">
    <source>
        <dbReference type="RefSeq" id="XP_020110554.1"/>
    </source>
</evidence>
<feature type="transmembrane region" description="Helical" evidence="12">
    <location>
        <begin position="675"/>
        <end position="695"/>
    </location>
</feature>
<keyword evidence="13" id="KW-1185">Reference proteome</keyword>
<feature type="transmembrane region" description="Helical" evidence="12">
    <location>
        <begin position="589"/>
        <end position="611"/>
    </location>
</feature>
<proteinExistence type="predicted"/>
<evidence type="ECO:0000256" key="3">
    <source>
        <dbReference type="ARBA" id="ARBA00022679"/>
    </source>
</evidence>
<feature type="binding site" evidence="10">
    <location>
        <position position="308"/>
    </location>
    <ligand>
        <name>Mn(2+)</name>
        <dbReference type="ChEBI" id="CHEBI:29035"/>
    </ligand>
</feature>
<dbReference type="RefSeq" id="XP_020110554.1">
    <property type="nucleotide sequence ID" value="XM_020254965.1"/>
</dbReference>
<feature type="region of interest" description="Disordered" evidence="11">
    <location>
        <begin position="1"/>
        <end position="25"/>
    </location>
</feature>
<evidence type="ECO:0000256" key="10">
    <source>
        <dbReference type="PIRSR" id="PIRSR605150-3"/>
    </source>
</evidence>
<dbReference type="InterPro" id="IPR029044">
    <property type="entry name" value="Nucleotide-diphossugar_trans"/>
</dbReference>
<dbReference type="PANTHER" id="PTHR13301">
    <property type="entry name" value="X-BOX TRANSCRIPTION FACTOR-RELATED"/>
    <property type="match status" value="1"/>
</dbReference>
<keyword evidence="2" id="KW-0328">Glycosyltransferase</keyword>
<feature type="active site" evidence="8">
    <location>
        <position position="474"/>
    </location>
</feature>
<evidence type="ECO:0000256" key="11">
    <source>
        <dbReference type="SAM" id="MobiDB-lite"/>
    </source>
</evidence>
<protein>
    <submittedName>
        <fullName evidence="14">Cellulose synthase-like protein G2</fullName>
    </submittedName>
</protein>
<keyword evidence="3" id="KW-0808">Transferase</keyword>
<feature type="binding site" evidence="10">
    <location>
        <position position="284"/>
    </location>
    <ligand>
        <name>Mn(2+)</name>
        <dbReference type="ChEBI" id="CHEBI:29035"/>
    </ligand>
</feature>
<dbReference type="AlphaFoldDB" id="A0A6P5GRM2"/>
<feature type="compositionally biased region" description="Basic and acidic residues" evidence="11">
    <location>
        <begin position="9"/>
        <end position="23"/>
    </location>
</feature>
<keyword evidence="6 12" id="KW-0472">Membrane</keyword>
<evidence type="ECO:0000313" key="13">
    <source>
        <dbReference type="Proteomes" id="UP000515123"/>
    </source>
</evidence>
<evidence type="ECO:0000256" key="2">
    <source>
        <dbReference type="ARBA" id="ARBA00022676"/>
    </source>
</evidence>
<feature type="binding site" evidence="9">
    <location>
        <position position="159"/>
    </location>
    <ligand>
        <name>UDP-alpha-D-glucose</name>
        <dbReference type="ChEBI" id="CHEBI:58885"/>
    </ligand>
</feature>
<dbReference type="Pfam" id="PF03552">
    <property type="entry name" value="Cellulose_synt"/>
    <property type="match status" value="1"/>
</dbReference>
<evidence type="ECO:0000256" key="1">
    <source>
        <dbReference type="ARBA" id="ARBA00004127"/>
    </source>
</evidence>
<feature type="transmembrane region" description="Helical" evidence="12">
    <location>
        <begin position="549"/>
        <end position="569"/>
    </location>
</feature>
<feature type="transmembrane region" description="Helical" evidence="12">
    <location>
        <begin position="623"/>
        <end position="644"/>
    </location>
</feature>
<dbReference type="GO" id="GO:0012505">
    <property type="term" value="C:endomembrane system"/>
    <property type="evidence" value="ECO:0007669"/>
    <property type="project" value="UniProtKB-SubCell"/>
</dbReference>
<evidence type="ECO:0000256" key="6">
    <source>
        <dbReference type="ARBA" id="ARBA00023136"/>
    </source>
</evidence>
<dbReference type="GO" id="GO:0016760">
    <property type="term" value="F:cellulose synthase (UDP-forming) activity"/>
    <property type="evidence" value="ECO:0007669"/>
    <property type="project" value="InterPro"/>
</dbReference>
<dbReference type="GO" id="GO:0071669">
    <property type="term" value="P:plant-type cell wall organization or biogenesis"/>
    <property type="evidence" value="ECO:0007669"/>
    <property type="project" value="UniProtKB-ARBA"/>
</dbReference>
<dbReference type="GO" id="GO:0016020">
    <property type="term" value="C:membrane"/>
    <property type="evidence" value="ECO:0007669"/>
    <property type="project" value="InterPro"/>
</dbReference>
<dbReference type="OrthoDB" id="72851at2759"/>
<organism evidence="13 14">
    <name type="scientific">Ananas comosus</name>
    <name type="common">Pineapple</name>
    <name type="synonym">Ananas ananas</name>
    <dbReference type="NCBI Taxonomy" id="4615"/>
    <lineage>
        <taxon>Eukaryota</taxon>
        <taxon>Viridiplantae</taxon>
        <taxon>Streptophyta</taxon>
        <taxon>Embryophyta</taxon>
        <taxon>Tracheophyta</taxon>
        <taxon>Spermatophyta</taxon>
        <taxon>Magnoliopsida</taxon>
        <taxon>Liliopsida</taxon>
        <taxon>Poales</taxon>
        <taxon>Bromeliaceae</taxon>
        <taxon>Bromelioideae</taxon>
        <taxon>Ananas</taxon>
    </lineage>
</organism>
<dbReference type="Gene3D" id="3.90.550.10">
    <property type="entry name" value="Spore Coat Polysaccharide Biosynthesis Protein SpsA, Chain A"/>
    <property type="match status" value="2"/>
</dbReference>
<keyword evidence="4 12" id="KW-0812">Transmembrane</keyword>
<evidence type="ECO:0000256" key="5">
    <source>
        <dbReference type="ARBA" id="ARBA00022989"/>
    </source>
</evidence>
<sequence>MRSHSNPKSKAEAEAEGVHDHDQPLSSCHVDQPAATLNRVHTLLHLGATLLLLRARASSLRSCGGRPLAIFASSLLLLSADAVLAFLWALGQAFRWRPVTRAVYPDRLSKAAVTLPAVDVFVVTADPEKEPAVKVMNTVMSAMALDYPSDRLTVYLSDDGGSPVTLFAAKEAYRFARAWVPFCRRYKIATRWPEKYFSGDEGGGDGEFRKERKKLEIMYEDFKESVKKAKDKAIANGDFAKTARNRPPRIEVIKDEQEEEQDDQIPSLVYVAREKRKNYPHHFKAGALNVLLRVSSTISNSPYVLVLDCDMSANDALSLRQAMCFHLDPRLSPSLAFVQFPQKFHNISRNDIYCAELRSIFKILWKGCDGLRGPILSGTGFYIRRDALYGAKPTHTSTKEEFKSMEISELKQRFGTSNEFTASLREKSKSELSKRSGASHTVPQEAMRLASCAYESDTQWGEQVGFLYGSLVEDYFTGFHLHCRGWTSAYCDPPLRPAFLGNAPTNFHDTLVQHKRWMTGLLEVGVSKYCPLIFGMRISSWRSTLQSMCYAWLAFDALYAFPLLVYGIVPQLCFSKGVAVFPAASSSQFPIFAIVYASAMLQHLAEVIVSRRTLATWWNEQRFWMLIAVTSYLFACVDVFAKLIGARAIDFDVTNKAVDESQIKMFDDGVFDFRGASVILLPATTLSLLNAGALVRGGWRMVAESKFDELFGQLFLMCFVFAISYPLLEGIFVRRDAGRVPTRITMWSIALSAALLYLLG</sequence>
<evidence type="ECO:0000256" key="7">
    <source>
        <dbReference type="ARBA" id="ARBA00023316"/>
    </source>
</evidence>
<dbReference type="GeneID" id="109725683"/>
<gene>
    <name evidence="14" type="primary">LOC109725683</name>
</gene>
<dbReference type="Proteomes" id="UP000515123">
    <property type="component" value="Linkage group 20"/>
</dbReference>
<feature type="active site" evidence="8">
    <location>
        <position position="159"/>
    </location>
</feature>
<dbReference type="GO" id="GO:0071555">
    <property type="term" value="P:cell wall organization"/>
    <property type="evidence" value="ECO:0007669"/>
    <property type="project" value="UniProtKB-KW"/>
</dbReference>
<evidence type="ECO:0000256" key="8">
    <source>
        <dbReference type="PIRSR" id="PIRSR605150-1"/>
    </source>
</evidence>
<evidence type="ECO:0000256" key="12">
    <source>
        <dbReference type="SAM" id="Phobius"/>
    </source>
</evidence>
<name>A0A6P5GRM2_ANACO</name>
<dbReference type="GO" id="GO:0030244">
    <property type="term" value="P:cellulose biosynthetic process"/>
    <property type="evidence" value="ECO:0007669"/>
    <property type="project" value="InterPro"/>
</dbReference>